<evidence type="ECO:0000313" key="1">
    <source>
        <dbReference type="EMBL" id="KAA1157141.1"/>
    </source>
</evidence>
<name>A0A063KN68_9GAMM</name>
<sequence>MSKTLASYYQQAYACDQQHFNQCFYCGCEATERDHCPPLHMLQSIVDLGEEADFISIPACYECHALLHNERLMTIDERFTKLKKKLSNKYAKPLRVYNMWEESELGDMSDEFAHSIQAGMKLGKEAAERLAFTGFSYATEDAKVAVREKTKEFDVEGMIFTDFKEALNYCINDLNVQKSDFYKILVEDYQGDFNKALSQYRHRHDKVTAAKDGNTLIKDFSKLHKQNSDFVTRTVKHFISKDPSLTTEGALEKLYNNYIKK</sequence>
<accession>A0A063KN68</accession>
<dbReference type="RefSeq" id="WP_002962505.1">
    <property type="nucleotide sequence ID" value="NZ_JBBMQV010000026.1"/>
</dbReference>
<evidence type="ECO:0000313" key="5">
    <source>
        <dbReference type="Proteomes" id="UP000322915"/>
    </source>
</evidence>
<reference evidence="5 6" key="2">
    <citation type="submission" date="2019-01" db="EMBL/GenBank/DDBJ databases">
        <title>Genome sequences of marine Pseudoalteromonas species.</title>
        <authorList>
            <person name="Boraston A.B."/>
            <person name="Hehemann J.-H."/>
            <person name="Vickers C.J."/>
            <person name="Salama-Alber O."/>
            <person name="Abe K."/>
            <person name="Hettle A.J."/>
        </authorList>
    </citation>
    <scope>NUCLEOTIDE SEQUENCE [LARGE SCALE GENOMIC DNA]</scope>
    <source>
        <strain evidence="2 6">PS42</strain>
        <strain evidence="1 5">PS47</strain>
    </source>
</reference>
<evidence type="ECO:0000313" key="2">
    <source>
        <dbReference type="EMBL" id="KAA1159350.1"/>
    </source>
</evidence>
<dbReference type="EMBL" id="SEUK01000051">
    <property type="protein sequence ID" value="KAA1159350.1"/>
    <property type="molecule type" value="Genomic_DNA"/>
</dbReference>
<dbReference type="Proteomes" id="UP000322915">
    <property type="component" value="Unassembled WGS sequence"/>
</dbReference>
<protein>
    <submittedName>
        <fullName evidence="2">Uncharacterized protein</fullName>
    </submittedName>
</protein>
<evidence type="ECO:0000313" key="6">
    <source>
        <dbReference type="Proteomes" id="UP000324162"/>
    </source>
</evidence>
<dbReference type="AlphaFoldDB" id="A0A063KN68"/>
<dbReference type="Proteomes" id="UP000324162">
    <property type="component" value="Unassembled WGS sequence"/>
</dbReference>
<proteinExistence type="predicted"/>
<dbReference type="EMBL" id="JJNZ01000043">
    <property type="protein sequence ID" value="KDC50320.1"/>
    <property type="molecule type" value="Genomic_DNA"/>
</dbReference>
<organism evidence="2 6">
    <name type="scientific">Pseudoalteromonas fuliginea</name>
    <dbReference type="NCBI Taxonomy" id="1872678"/>
    <lineage>
        <taxon>Bacteria</taxon>
        <taxon>Pseudomonadati</taxon>
        <taxon>Pseudomonadota</taxon>
        <taxon>Gammaproteobacteria</taxon>
        <taxon>Alteromonadales</taxon>
        <taxon>Pseudoalteromonadaceae</taxon>
        <taxon>Pseudoalteromonas</taxon>
    </lineage>
</organism>
<evidence type="ECO:0000313" key="4">
    <source>
        <dbReference type="Proteomes" id="UP000027154"/>
    </source>
</evidence>
<dbReference type="Proteomes" id="UP000027154">
    <property type="component" value="Unassembled WGS sequence"/>
</dbReference>
<dbReference type="EMBL" id="SEUJ01000067">
    <property type="protein sequence ID" value="KAA1157141.1"/>
    <property type="molecule type" value="Genomic_DNA"/>
</dbReference>
<comment type="caution">
    <text evidence="2">The sequence shown here is derived from an EMBL/GenBank/DDBJ whole genome shotgun (WGS) entry which is preliminary data.</text>
</comment>
<gene>
    <name evidence="3" type="ORF">DC53_13040</name>
    <name evidence="2" type="ORF">EU508_12305</name>
    <name evidence="1" type="ORF">EU509_09020</name>
</gene>
<reference evidence="3 4" key="1">
    <citation type="submission" date="2014-04" db="EMBL/GenBank/DDBJ databases">
        <title>Pseudoalteromonas galatheae sp. nov., isolated from a deep-sea polychaete near Canal Concepcion, Chile.</title>
        <authorList>
            <person name="Machado H.R."/>
            <person name="Gram L."/>
            <person name="Vynne N.G."/>
        </authorList>
    </citation>
    <scope>NUCLEOTIDE SEQUENCE [LARGE SCALE GENOMIC DNA]</scope>
    <source>
        <strain evidence="3 4">KMM216</strain>
    </source>
</reference>
<dbReference type="OrthoDB" id="6396936at2"/>
<keyword evidence="5" id="KW-1185">Reference proteome</keyword>
<evidence type="ECO:0000313" key="3">
    <source>
        <dbReference type="EMBL" id="KDC50320.1"/>
    </source>
</evidence>